<dbReference type="PANTHER" id="PTHR45586">
    <property type="entry name" value="TPR REPEAT-CONTAINING PROTEIN PA4667"/>
    <property type="match status" value="1"/>
</dbReference>
<dbReference type="PROSITE" id="PS50005">
    <property type="entry name" value="TPR"/>
    <property type="match status" value="2"/>
</dbReference>
<dbReference type="Gene3D" id="1.25.40.10">
    <property type="entry name" value="Tetratricopeptide repeat domain"/>
    <property type="match status" value="1"/>
</dbReference>
<dbReference type="Proteomes" id="UP001499951">
    <property type="component" value="Unassembled WGS sequence"/>
</dbReference>
<evidence type="ECO:0000313" key="6">
    <source>
        <dbReference type="EMBL" id="GAA0582442.1"/>
    </source>
</evidence>
<evidence type="ECO:0000256" key="1">
    <source>
        <dbReference type="ARBA" id="ARBA00022737"/>
    </source>
</evidence>
<feature type="repeat" description="TPR" evidence="3">
    <location>
        <begin position="105"/>
        <end position="138"/>
    </location>
</feature>
<dbReference type="InterPro" id="IPR011990">
    <property type="entry name" value="TPR-like_helical_dom_sf"/>
</dbReference>
<feature type="repeat" description="TPR" evidence="3">
    <location>
        <begin position="71"/>
        <end position="104"/>
    </location>
</feature>
<keyword evidence="2 3" id="KW-0802">TPR repeat</keyword>
<keyword evidence="5" id="KW-0732">Signal</keyword>
<evidence type="ECO:0000256" key="3">
    <source>
        <dbReference type="PROSITE-ProRule" id="PRU00339"/>
    </source>
</evidence>
<dbReference type="RefSeq" id="WP_166935313.1">
    <property type="nucleotide sequence ID" value="NZ_BAAADD010000009.1"/>
</dbReference>
<gene>
    <name evidence="6" type="ORF">GCM10008942_34180</name>
</gene>
<evidence type="ECO:0000256" key="5">
    <source>
        <dbReference type="SAM" id="SignalP"/>
    </source>
</evidence>
<evidence type="ECO:0000256" key="2">
    <source>
        <dbReference type="ARBA" id="ARBA00022803"/>
    </source>
</evidence>
<keyword evidence="1" id="KW-0677">Repeat</keyword>
<protein>
    <recommendedName>
        <fullName evidence="8">Tetratricopeptide repeat protein</fullName>
    </recommendedName>
</protein>
<sequence>MSRLCHSLGAVAVSALLCTSALASPPEQPTGTLAQGVDSGIREAQIKRTQKDYAGAVKVLSQLMLVAPDDPRVVGEYGKVLIQQGRAGEALDFLRRAVQLKSDDWTLYSALGVAYDQKADYASAEAAYSRALQLKPGEAAVLNNFAMSRLQAGDLDRARQLIAQAANGSKDERVVKNATMIANLKAAPAKTAVPANGLAASAPPKSLARTLTAAEGNTIVMQAVPKDPQAGPVGKQKVKKTAAARPAKTKDAIPALRLSGGGQ</sequence>
<feature type="chain" id="PRO_5045477123" description="Tetratricopeptide repeat protein" evidence="5">
    <location>
        <begin position="24"/>
        <end position="263"/>
    </location>
</feature>
<name>A0ABN1F5G5_9PROT</name>
<dbReference type="InterPro" id="IPR051012">
    <property type="entry name" value="CellSynth/LPSAsmb/PSIAsmb"/>
</dbReference>
<feature type="region of interest" description="Disordered" evidence="4">
    <location>
        <begin position="225"/>
        <end position="263"/>
    </location>
</feature>
<dbReference type="Pfam" id="PF14559">
    <property type="entry name" value="TPR_19"/>
    <property type="match status" value="2"/>
</dbReference>
<dbReference type="SMART" id="SM00028">
    <property type="entry name" value="TPR"/>
    <property type="match status" value="2"/>
</dbReference>
<comment type="caution">
    <text evidence="6">The sequence shown here is derived from an EMBL/GenBank/DDBJ whole genome shotgun (WGS) entry which is preliminary data.</text>
</comment>
<organism evidence="6 7">
    <name type="scientific">Rhizomicrobium electricum</name>
    <dbReference type="NCBI Taxonomy" id="480070"/>
    <lineage>
        <taxon>Bacteria</taxon>
        <taxon>Pseudomonadati</taxon>
        <taxon>Pseudomonadota</taxon>
        <taxon>Alphaproteobacteria</taxon>
        <taxon>Micropepsales</taxon>
        <taxon>Micropepsaceae</taxon>
        <taxon>Rhizomicrobium</taxon>
    </lineage>
</organism>
<dbReference type="SUPFAM" id="SSF48452">
    <property type="entry name" value="TPR-like"/>
    <property type="match status" value="1"/>
</dbReference>
<evidence type="ECO:0000313" key="7">
    <source>
        <dbReference type="Proteomes" id="UP001499951"/>
    </source>
</evidence>
<dbReference type="InterPro" id="IPR019734">
    <property type="entry name" value="TPR_rpt"/>
</dbReference>
<proteinExistence type="predicted"/>
<accession>A0ABN1F5G5</accession>
<dbReference type="EMBL" id="BAAADD010000009">
    <property type="protein sequence ID" value="GAA0582442.1"/>
    <property type="molecule type" value="Genomic_DNA"/>
</dbReference>
<evidence type="ECO:0000256" key="4">
    <source>
        <dbReference type="SAM" id="MobiDB-lite"/>
    </source>
</evidence>
<keyword evidence="7" id="KW-1185">Reference proteome</keyword>
<evidence type="ECO:0008006" key="8">
    <source>
        <dbReference type="Google" id="ProtNLM"/>
    </source>
</evidence>
<feature type="signal peptide" evidence="5">
    <location>
        <begin position="1"/>
        <end position="23"/>
    </location>
</feature>
<dbReference type="PANTHER" id="PTHR45586:SF1">
    <property type="entry name" value="LIPOPOLYSACCHARIDE ASSEMBLY PROTEIN B"/>
    <property type="match status" value="1"/>
</dbReference>
<reference evidence="6 7" key="1">
    <citation type="journal article" date="2019" name="Int. J. Syst. Evol. Microbiol.">
        <title>The Global Catalogue of Microorganisms (GCM) 10K type strain sequencing project: providing services to taxonomists for standard genome sequencing and annotation.</title>
        <authorList>
            <consortium name="The Broad Institute Genomics Platform"/>
            <consortium name="The Broad Institute Genome Sequencing Center for Infectious Disease"/>
            <person name="Wu L."/>
            <person name="Ma J."/>
        </authorList>
    </citation>
    <scope>NUCLEOTIDE SEQUENCE [LARGE SCALE GENOMIC DNA]</scope>
    <source>
        <strain evidence="6 7">JCM 15089</strain>
    </source>
</reference>